<dbReference type="InterPro" id="IPR014567">
    <property type="entry name" value="UCP031900"/>
</dbReference>
<gene>
    <name evidence="2" type="ORF">LCGC14_2911340</name>
</gene>
<dbReference type="AlphaFoldDB" id="A0A0F8YDA3"/>
<sequence length="304" mass="33420">MQRRLERKLIRACLPFFLLIACVAPAAQTTPVVQVDSVLTWHHPAPWFGGFSGVEVNADGTRLTAVSDRGRVVQARMVRKAGRLVALELEETTPLKGADGKALRGKARDAEALARDDTGQLYVSFEHSHHVARLDPKSGVTNPLPKHKDFAGFEPNAGMETLAAHPDGRLFTMPESSGVEDRPFPLYAFDGKAWTIVGEIPRRGPFLPVDADFADDGTLYLLERTVTPLGFRSRIRSFDLTAPNLAEVTLLTSGPSQYDNLEALSTWQDAAGQTRLTLLSDDNFFIMQRNEVVELILAKPGSED</sequence>
<dbReference type="EMBL" id="LAZR01057614">
    <property type="protein sequence ID" value="KKK71695.1"/>
    <property type="molecule type" value="Genomic_DNA"/>
</dbReference>
<feature type="domain" description="Phytase-like" evidence="1">
    <location>
        <begin position="47"/>
        <end position="284"/>
    </location>
</feature>
<accession>A0A0F8YDA3</accession>
<reference evidence="2" key="1">
    <citation type="journal article" date="2015" name="Nature">
        <title>Complex archaea that bridge the gap between prokaryotes and eukaryotes.</title>
        <authorList>
            <person name="Spang A."/>
            <person name="Saw J.H."/>
            <person name="Jorgensen S.L."/>
            <person name="Zaremba-Niedzwiedzka K."/>
            <person name="Martijn J."/>
            <person name="Lind A.E."/>
            <person name="van Eijk R."/>
            <person name="Schleper C."/>
            <person name="Guy L."/>
            <person name="Ettema T.J."/>
        </authorList>
    </citation>
    <scope>NUCLEOTIDE SEQUENCE</scope>
</reference>
<dbReference type="PROSITE" id="PS51257">
    <property type="entry name" value="PROKAR_LIPOPROTEIN"/>
    <property type="match status" value="1"/>
</dbReference>
<dbReference type="PIRSF" id="PIRSF031900">
    <property type="entry name" value="UCP031900"/>
    <property type="match status" value="1"/>
</dbReference>
<dbReference type="SUPFAM" id="SSF63829">
    <property type="entry name" value="Calcium-dependent phosphotriesterase"/>
    <property type="match status" value="1"/>
</dbReference>
<organism evidence="2">
    <name type="scientific">marine sediment metagenome</name>
    <dbReference type="NCBI Taxonomy" id="412755"/>
    <lineage>
        <taxon>unclassified sequences</taxon>
        <taxon>metagenomes</taxon>
        <taxon>ecological metagenomes</taxon>
    </lineage>
</organism>
<evidence type="ECO:0000313" key="2">
    <source>
        <dbReference type="EMBL" id="KKK71695.1"/>
    </source>
</evidence>
<comment type="caution">
    <text evidence="2">The sequence shown here is derived from an EMBL/GenBank/DDBJ whole genome shotgun (WGS) entry which is preliminary data.</text>
</comment>
<dbReference type="InterPro" id="IPR027372">
    <property type="entry name" value="Phytase-like_dom"/>
</dbReference>
<proteinExistence type="predicted"/>
<protein>
    <recommendedName>
        <fullName evidence="1">Phytase-like domain-containing protein</fullName>
    </recommendedName>
</protein>
<name>A0A0F8YDA3_9ZZZZ</name>
<evidence type="ECO:0000259" key="1">
    <source>
        <dbReference type="Pfam" id="PF13449"/>
    </source>
</evidence>
<dbReference type="Pfam" id="PF13449">
    <property type="entry name" value="Phytase-like"/>
    <property type="match status" value="1"/>
</dbReference>